<evidence type="ECO:0000256" key="1">
    <source>
        <dbReference type="ARBA" id="ARBA00002381"/>
    </source>
</evidence>
<evidence type="ECO:0000256" key="6">
    <source>
        <dbReference type="ARBA" id="ARBA00022729"/>
    </source>
</evidence>
<dbReference type="EMBL" id="JACASE010000010">
    <property type="protein sequence ID" value="KAF6431389.1"/>
    <property type="molecule type" value="Genomic_DNA"/>
</dbReference>
<keyword evidence="10 17" id="KW-0472">Membrane</keyword>
<proteinExistence type="predicted"/>
<evidence type="ECO:0000256" key="17">
    <source>
        <dbReference type="SAM" id="Phobius"/>
    </source>
</evidence>
<dbReference type="SUPFAM" id="SSF57535">
    <property type="entry name" value="Complement control module/SCR domain"/>
    <property type="match status" value="2"/>
</dbReference>
<keyword evidence="4 15" id="KW-0768">Sushi</keyword>
<comment type="caution">
    <text evidence="20">The sequence shown here is derived from an EMBL/GenBank/DDBJ whole genome shotgun (WGS) entry which is preliminary data.</text>
</comment>
<keyword evidence="5 17" id="KW-0812">Transmembrane</keyword>
<evidence type="ECO:0000256" key="15">
    <source>
        <dbReference type="PROSITE-ProRule" id="PRU00302"/>
    </source>
</evidence>
<dbReference type="CDD" id="cd00033">
    <property type="entry name" value="CCP"/>
    <property type="match status" value="1"/>
</dbReference>
<evidence type="ECO:0000313" key="21">
    <source>
        <dbReference type="Proteomes" id="UP000593571"/>
    </source>
</evidence>
<comment type="subunit">
    <text evidence="14">Non-covalent dimer of an alpha and a beta subunit. IL2R exists in 3 different forms: a high affinity dimer, an intermediate affinity monomer (beta subunit), and a low affinity monomer (alpha subunit). The high and intermediate affinity forms also associate with a gamma subunit.</text>
</comment>
<feature type="domain" description="Sushi" evidence="19">
    <location>
        <begin position="123"/>
        <end position="186"/>
    </location>
</feature>
<evidence type="ECO:0000256" key="13">
    <source>
        <dbReference type="ARBA" id="ARBA00023180"/>
    </source>
</evidence>
<keyword evidence="9 17" id="KW-1133">Transmembrane helix</keyword>
<dbReference type="GO" id="GO:0006954">
    <property type="term" value="P:inflammatory response"/>
    <property type="evidence" value="ECO:0007669"/>
    <property type="project" value="TreeGrafter"/>
</dbReference>
<dbReference type="AlphaFoldDB" id="A0A7J8E844"/>
<gene>
    <name evidence="20" type="ORF">HJG63_006718</name>
</gene>
<keyword evidence="21" id="KW-1185">Reference proteome</keyword>
<evidence type="ECO:0000256" key="9">
    <source>
        <dbReference type="ARBA" id="ARBA00022989"/>
    </source>
</evidence>
<evidence type="ECO:0000313" key="20">
    <source>
        <dbReference type="EMBL" id="KAF6431389.1"/>
    </source>
</evidence>
<dbReference type="GO" id="GO:0016020">
    <property type="term" value="C:membrane"/>
    <property type="evidence" value="ECO:0007669"/>
    <property type="project" value="UniProtKB-SubCell"/>
</dbReference>
<dbReference type="GO" id="GO:0004911">
    <property type="term" value="F:interleukin-2 receptor activity"/>
    <property type="evidence" value="ECO:0007669"/>
    <property type="project" value="InterPro"/>
</dbReference>
<feature type="compositionally biased region" description="Polar residues" evidence="16">
    <location>
        <begin position="108"/>
        <end position="119"/>
    </location>
</feature>
<evidence type="ECO:0000256" key="10">
    <source>
        <dbReference type="ARBA" id="ARBA00023136"/>
    </source>
</evidence>
<comment type="caution">
    <text evidence="15">Lacks conserved residue(s) required for the propagation of feature annotation.</text>
</comment>
<organism evidence="20 21">
    <name type="scientific">Rousettus aegyptiacus</name>
    <name type="common">Egyptian fruit bat</name>
    <name type="synonym">Pteropus aegyptiacus</name>
    <dbReference type="NCBI Taxonomy" id="9407"/>
    <lineage>
        <taxon>Eukaryota</taxon>
        <taxon>Metazoa</taxon>
        <taxon>Chordata</taxon>
        <taxon>Craniata</taxon>
        <taxon>Vertebrata</taxon>
        <taxon>Euteleostomi</taxon>
        <taxon>Mammalia</taxon>
        <taxon>Eutheria</taxon>
        <taxon>Laurasiatheria</taxon>
        <taxon>Chiroptera</taxon>
        <taxon>Yinpterochiroptera</taxon>
        <taxon>Pteropodoidea</taxon>
        <taxon>Pteropodidae</taxon>
        <taxon>Rousettinae</taxon>
        <taxon>Rousettus</taxon>
    </lineage>
</organism>
<dbReference type="InterPro" id="IPR035976">
    <property type="entry name" value="Sushi/SCR/CCP_sf"/>
</dbReference>
<evidence type="ECO:0000256" key="5">
    <source>
        <dbReference type="ARBA" id="ARBA00022692"/>
    </source>
</evidence>
<evidence type="ECO:0000256" key="7">
    <source>
        <dbReference type="ARBA" id="ARBA00022737"/>
    </source>
</evidence>
<dbReference type="PANTHER" id="PTHR10573:SF0">
    <property type="entry name" value="INTERLEUKIN-2 RECEPTOR SUBUNIT ALPHA"/>
    <property type="match status" value="1"/>
</dbReference>
<feature type="region of interest" description="Disordered" evidence="16">
    <location>
        <begin position="188"/>
        <end position="210"/>
    </location>
</feature>
<protein>
    <recommendedName>
        <fullName evidence="3">Interleukin-2 receptor subunit alpha</fullName>
    </recommendedName>
</protein>
<evidence type="ECO:0000256" key="3">
    <source>
        <dbReference type="ARBA" id="ARBA00013445"/>
    </source>
</evidence>
<feature type="region of interest" description="Disordered" evidence="16">
    <location>
        <begin position="88"/>
        <end position="132"/>
    </location>
</feature>
<keyword evidence="12 20" id="KW-0675">Receptor</keyword>
<dbReference type="GO" id="GO:0002682">
    <property type="term" value="P:regulation of immune system process"/>
    <property type="evidence" value="ECO:0007669"/>
    <property type="project" value="UniProtKB-ARBA"/>
</dbReference>
<dbReference type="InterPro" id="IPR015486">
    <property type="entry name" value="IL-2_rcpt_alpha"/>
</dbReference>
<sequence length="268" mass="29956">MEPGLLMWRVFALILVTDGVIGICPLNPPVVRDATFKALTYEVGTRLNCECKRGFRRISNGSAYMKCAGHPGHSSWENQCQCVRISRGNSEKRVTPKPEEPKGRKTTDGQSRTQPTNQAPLPGHCREPPPWDHEDSERIYHFVVGQAVHYECAQGFRALQRGPATSVCEMTCGKTRWTRPQIKCVKERQDGQLPGDEELQASTDTPEHETSCPFLTTAATTDFPKQTEAAATAEPFLFTTEYQIAVACCAFLLVSTLLLSGLAWWRRR</sequence>
<keyword evidence="6 18" id="KW-0732">Signal</keyword>
<keyword evidence="11 15" id="KW-1015">Disulfide bond</keyword>
<keyword evidence="8" id="KW-0391">Immunity</keyword>
<dbReference type="Proteomes" id="UP000593571">
    <property type="component" value="Unassembled WGS sequence"/>
</dbReference>
<feature type="signal peptide" evidence="18">
    <location>
        <begin position="1"/>
        <end position="22"/>
    </location>
</feature>
<evidence type="ECO:0000256" key="8">
    <source>
        <dbReference type="ARBA" id="ARBA00022859"/>
    </source>
</evidence>
<comment type="function">
    <text evidence="1">Receptor for interleukin-2. The receptor is involved in the regulation of immune tolerance by controlling regulatory T cells (TREGs) activity. TREGs suppress the activation and expansion of autoreactive T-cells.</text>
</comment>
<dbReference type="GO" id="GO:0006955">
    <property type="term" value="P:immune response"/>
    <property type="evidence" value="ECO:0007669"/>
    <property type="project" value="UniProtKB-ARBA"/>
</dbReference>
<keyword evidence="13" id="KW-0325">Glycoprotein</keyword>
<reference evidence="20 21" key="1">
    <citation type="journal article" date="2020" name="Nature">
        <title>Six reference-quality genomes reveal evolution of bat adaptations.</title>
        <authorList>
            <person name="Jebb D."/>
            <person name="Huang Z."/>
            <person name="Pippel M."/>
            <person name="Hughes G.M."/>
            <person name="Lavrichenko K."/>
            <person name="Devanna P."/>
            <person name="Winkler S."/>
            <person name="Jermiin L.S."/>
            <person name="Skirmuntt E.C."/>
            <person name="Katzourakis A."/>
            <person name="Burkitt-Gray L."/>
            <person name="Ray D.A."/>
            <person name="Sullivan K.A.M."/>
            <person name="Roscito J.G."/>
            <person name="Kirilenko B.M."/>
            <person name="Davalos L.M."/>
            <person name="Corthals A.P."/>
            <person name="Power M.L."/>
            <person name="Jones G."/>
            <person name="Ransome R.D."/>
            <person name="Dechmann D.K.N."/>
            <person name="Locatelli A.G."/>
            <person name="Puechmaille S.J."/>
            <person name="Fedrigo O."/>
            <person name="Jarvis E.D."/>
            <person name="Hiller M."/>
            <person name="Vernes S.C."/>
            <person name="Myers E.W."/>
            <person name="Teeling E.C."/>
        </authorList>
    </citation>
    <scope>NUCLEOTIDE SEQUENCE [LARGE SCALE GENOMIC DNA]</scope>
    <source>
        <strain evidence="20">MRouAeg1</strain>
        <tissue evidence="20">Muscle</tissue>
    </source>
</reference>
<evidence type="ECO:0000256" key="2">
    <source>
        <dbReference type="ARBA" id="ARBA00004479"/>
    </source>
</evidence>
<name>A0A7J8E844_ROUAE</name>
<accession>A0A7J8E844</accession>
<evidence type="ECO:0000256" key="16">
    <source>
        <dbReference type="SAM" id="MobiDB-lite"/>
    </source>
</evidence>
<dbReference type="PROSITE" id="PS50923">
    <property type="entry name" value="SUSHI"/>
    <property type="match status" value="1"/>
</dbReference>
<dbReference type="OrthoDB" id="9833060at2759"/>
<evidence type="ECO:0000256" key="11">
    <source>
        <dbReference type="ARBA" id="ARBA00023157"/>
    </source>
</evidence>
<evidence type="ECO:0000256" key="18">
    <source>
        <dbReference type="SAM" id="SignalP"/>
    </source>
</evidence>
<dbReference type="Pfam" id="PF00084">
    <property type="entry name" value="Sushi"/>
    <property type="match status" value="1"/>
</dbReference>
<feature type="transmembrane region" description="Helical" evidence="17">
    <location>
        <begin position="244"/>
        <end position="265"/>
    </location>
</feature>
<dbReference type="SMART" id="SM00032">
    <property type="entry name" value="CCP"/>
    <property type="match status" value="2"/>
</dbReference>
<dbReference type="Gene3D" id="2.20.28.230">
    <property type="match status" value="3"/>
</dbReference>
<evidence type="ECO:0000256" key="4">
    <source>
        <dbReference type="ARBA" id="ARBA00022659"/>
    </source>
</evidence>
<evidence type="ECO:0000256" key="14">
    <source>
        <dbReference type="ARBA" id="ARBA00025938"/>
    </source>
</evidence>
<feature type="disulfide bond" evidence="15">
    <location>
        <begin position="125"/>
        <end position="168"/>
    </location>
</feature>
<dbReference type="FunFam" id="2.20.28.230:FF:000002">
    <property type="entry name" value="Interleukin-2 receptor subunit alpha"/>
    <property type="match status" value="1"/>
</dbReference>
<dbReference type="PANTHER" id="PTHR10573">
    <property type="entry name" value="INTERLEUKIN-2 RECEPTOR ALPHA CHAIN"/>
    <property type="match status" value="1"/>
</dbReference>
<dbReference type="GO" id="GO:0019976">
    <property type="term" value="F:interleukin-2 binding"/>
    <property type="evidence" value="ECO:0007669"/>
    <property type="project" value="InterPro"/>
</dbReference>
<dbReference type="InterPro" id="IPR000436">
    <property type="entry name" value="Sushi_SCR_CCP_dom"/>
</dbReference>
<feature type="chain" id="PRO_5029551798" description="Interleukin-2 receptor subunit alpha" evidence="18">
    <location>
        <begin position="23"/>
        <end position="268"/>
    </location>
</feature>
<feature type="compositionally biased region" description="Basic and acidic residues" evidence="16">
    <location>
        <begin position="89"/>
        <end position="107"/>
    </location>
</feature>
<keyword evidence="7" id="KW-0677">Repeat</keyword>
<comment type="subcellular location">
    <subcellularLocation>
        <location evidence="2">Membrane</location>
        <topology evidence="2">Single-pass type I membrane protein</topology>
    </subcellularLocation>
</comment>
<evidence type="ECO:0000256" key="12">
    <source>
        <dbReference type="ARBA" id="ARBA00023170"/>
    </source>
</evidence>
<evidence type="ECO:0000259" key="19">
    <source>
        <dbReference type="PROSITE" id="PS50923"/>
    </source>
</evidence>